<dbReference type="CDD" id="cd06100">
    <property type="entry name" value="CCL_ACL-C"/>
    <property type="match status" value="1"/>
</dbReference>
<reference evidence="5" key="1">
    <citation type="submission" date="2021-01" db="EMBL/GenBank/DDBJ databases">
        <title>YIM 132084 draft genome.</title>
        <authorList>
            <person name="An D."/>
        </authorList>
    </citation>
    <scope>NUCLEOTIDE SEQUENCE</scope>
    <source>
        <strain evidence="5">YIM 132084</strain>
    </source>
</reference>
<gene>
    <name evidence="5" type="ORF">JL106_00270</name>
</gene>
<dbReference type="EMBL" id="JAERWK010000001">
    <property type="protein sequence ID" value="MBM9465710.1"/>
    <property type="molecule type" value="Genomic_DNA"/>
</dbReference>
<evidence type="ECO:0000313" key="6">
    <source>
        <dbReference type="Proteomes" id="UP000663792"/>
    </source>
</evidence>
<dbReference type="InterPro" id="IPR002020">
    <property type="entry name" value="Citrate_synthase"/>
</dbReference>
<name>A0A938YD77_9ACTN</name>
<keyword evidence="5" id="KW-0456">Lyase</keyword>
<dbReference type="RefSeq" id="WP_205258667.1">
    <property type="nucleotide sequence ID" value="NZ_JAERWK010000001.1"/>
</dbReference>
<dbReference type="SUPFAM" id="SSF48256">
    <property type="entry name" value="Citrate synthase"/>
    <property type="match status" value="1"/>
</dbReference>
<sequence length="268" mass="28109">MTTQPRWQTKITEASAEGVRIRGYELSDLSRNVDFAEVFYLLTVGELPSPAAGRALNALMISACDRGITPSSAITRTVASCGSPLQAAVAAGILTFGDVQGGVGIEMGNGLLRAMAGLEGPVTVDAPQAREAAESFVEHYVQRGERIPGYGQPLHPEGDPRARRLIEYAFELGVDGNALAVGLAAEAVIAERKGRPIPMNVDGAIACVAIDIGMPPDIIRAINFVARAAGLSAHALEELETAKGFRLLATDDEVSYQGAPARAVTRSA</sequence>
<dbReference type="GO" id="GO:0036440">
    <property type="term" value="F:citrate synthase activity"/>
    <property type="evidence" value="ECO:0007669"/>
    <property type="project" value="UniProtKB-EC"/>
</dbReference>
<evidence type="ECO:0000256" key="1">
    <source>
        <dbReference type="ARBA" id="ARBA00005163"/>
    </source>
</evidence>
<dbReference type="Gene3D" id="1.10.580.10">
    <property type="entry name" value="Citrate Synthase, domain 1"/>
    <property type="match status" value="2"/>
</dbReference>
<accession>A0A938YD77</accession>
<dbReference type="GO" id="GO:0006099">
    <property type="term" value="P:tricarboxylic acid cycle"/>
    <property type="evidence" value="ECO:0007669"/>
    <property type="project" value="TreeGrafter"/>
</dbReference>
<comment type="caution">
    <text evidence="5">The sequence shown here is derived from an EMBL/GenBank/DDBJ whole genome shotgun (WGS) entry which is preliminary data.</text>
</comment>
<dbReference type="Pfam" id="PF00285">
    <property type="entry name" value="Citrate_synt"/>
    <property type="match status" value="1"/>
</dbReference>
<dbReference type="GO" id="GO:0005975">
    <property type="term" value="P:carbohydrate metabolic process"/>
    <property type="evidence" value="ECO:0007669"/>
    <property type="project" value="TreeGrafter"/>
</dbReference>
<proteinExistence type="inferred from homology"/>
<dbReference type="EC" id="2.3.3.16" evidence="3"/>
<evidence type="ECO:0000256" key="2">
    <source>
        <dbReference type="ARBA" id="ARBA00010566"/>
    </source>
</evidence>
<dbReference type="GO" id="GO:0005829">
    <property type="term" value="C:cytosol"/>
    <property type="evidence" value="ECO:0007669"/>
    <property type="project" value="TreeGrafter"/>
</dbReference>
<comment type="pathway">
    <text evidence="1">Carbohydrate metabolism; tricarboxylic acid cycle.</text>
</comment>
<dbReference type="InterPro" id="IPR036969">
    <property type="entry name" value="Citrate_synthase_sf"/>
</dbReference>
<dbReference type="InterPro" id="IPR016142">
    <property type="entry name" value="Citrate_synth-like_lrg_a-sub"/>
</dbReference>
<dbReference type="PANTHER" id="PTHR11739">
    <property type="entry name" value="CITRATE SYNTHASE"/>
    <property type="match status" value="1"/>
</dbReference>
<dbReference type="InterPro" id="IPR016143">
    <property type="entry name" value="Citrate_synth-like_sm_a-sub"/>
</dbReference>
<evidence type="ECO:0000256" key="4">
    <source>
        <dbReference type="ARBA" id="ARBA00022679"/>
    </source>
</evidence>
<dbReference type="AlphaFoldDB" id="A0A938YD77"/>
<dbReference type="GO" id="GO:0016829">
    <property type="term" value="F:lyase activity"/>
    <property type="evidence" value="ECO:0007669"/>
    <property type="project" value="UniProtKB-KW"/>
</dbReference>
<comment type="similarity">
    <text evidence="2">Belongs to the citrate synthase family.</text>
</comment>
<evidence type="ECO:0000313" key="5">
    <source>
        <dbReference type="EMBL" id="MBM9465710.1"/>
    </source>
</evidence>
<keyword evidence="4" id="KW-0808">Transferase</keyword>
<protein>
    <recommendedName>
        <fullName evidence="3">citrate synthase (unknown stereospecificity)</fullName>
        <ecNumber evidence="3">2.3.3.16</ecNumber>
    </recommendedName>
</protein>
<evidence type="ECO:0000256" key="3">
    <source>
        <dbReference type="ARBA" id="ARBA00012972"/>
    </source>
</evidence>
<dbReference type="Gene3D" id="1.10.230.10">
    <property type="entry name" value="Cytochrome P450-Terp, domain 2"/>
    <property type="match status" value="1"/>
</dbReference>
<dbReference type="PANTHER" id="PTHR11739:SF4">
    <property type="entry name" value="CITRATE SYNTHASE, PEROXISOMAL"/>
    <property type="match status" value="1"/>
</dbReference>
<keyword evidence="6" id="KW-1185">Reference proteome</keyword>
<dbReference type="Proteomes" id="UP000663792">
    <property type="component" value="Unassembled WGS sequence"/>
</dbReference>
<organism evidence="5 6">
    <name type="scientific">Nakamurella leprariae</name>
    <dbReference type="NCBI Taxonomy" id="2803911"/>
    <lineage>
        <taxon>Bacteria</taxon>
        <taxon>Bacillati</taxon>
        <taxon>Actinomycetota</taxon>
        <taxon>Actinomycetes</taxon>
        <taxon>Nakamurellales</taxon>
        <taxon>Nakamurellaceae</taxon>
        <taxon>Nakamurella</taxon>
    </lineage>
</organism>